<protein>
    <submittedName>
        <fullName evidence="1">Uncharacterized protein</fullName>
    </submittedName>
</protein>
<evidence type="ECO:0000313" key="1">
    <source>
        <dbReference type="EMBL" id="GIY80697.1"/>
    </source>
</evidence>
<proteinExistence type="predicted"/>
<keyword evidence="2" id="KW-1185">Reference proteome</keyword>
<reference evidence="1 2" key="1">
    <citation type="submission" date="2021-06" db="EMBL/GenBank/DDBJ databases">
        <title>Caerostris extrusa draft genome.</title>
        <authorList>
            <person name="Kono N."/>
            <person name="Arakawa K."/>
        </authorList>
    </citation>
    <scope>NUCLEOTIDE SEQUENCE [LARGE SCALE GENOMIC DNA]</scope>
</reference>
<accession>A0AAV4WD24</accession>
<dbReference type="AlphaFoldDB" id="A0AAV4WD24"/>
<dbReference type="EMBL" id="BPLR01016045">
    <property type="protein sequence ID" value="GIY80697.1"/>
    <property type="molecule type" value="Genomic_DNA"/>
</dbReference>
<evidence type="ECO:0000313" key="2">
    <source>
        <dbReference type="Proteomes" id="UP001054945"/>
    </source>
</evidence>
<comment type="caution">
    <text evidence="1">The sequence shown here is derived from an EMBL/GenBank/DDBJ whole genome shotgun (WGS) entry which is preliminary data.</text>
</comment>
<sequence length="94" mass="11464">MKEGDFEKKDDEYCEIQDENFEDNNELENDNDDSEILPRFPRRTRLLSNSYSKELLEEWMEKKISQKAKCSYEEITNIKSKYSQKPRLQRVFEE</sequence>
<dbReference type="Proteomes" id="UP001054945">
    <property type="component" value="Unassembled WGS sequence"/>
</dbReference>
<organism evidence="1 2">
    <name type="scientific">Caerostris extrusa</name>
    <name type="common">Bark spider</name>
    <name type="synonym">Caerostris bankana</name>
    <dbReference type="NCBI Taxonomy" id="172846"/>
    <lineage>
        <taxon>Eukaryota</taxon>
        <taxon>Metazoa</taxon>
        <taxon>Ecdysozoa</taxon>
        <taxon>Arthropoda</taxon>
        <taxon>Chelicerata</taxon>
        <taxon>Arachnida</taxon>
        <taxon>Araneae</taxon>
        <taxon>Araneomorphae</taxon>
        <taxon>Entelegynae</taxon>
        <taxon>Araneoidea</taxon>
        <taxon>Araneidae</taxon>
        <taxon>Caerostris</taxon>
    </lineage>
</organism>
<name>A0AAV4WD24_CAEEX</name>
<gene>
    <name evidence="1" type="ORF">CEXT_790481</name>
</gene>